<dbReference type="OrthoDB" id="1187549at2759"/>
<evidence type="ECO:0008006" key="7">
    <source>
        <dbReference type="Google" id="ProtNLM"/>
    </source>
</evidence>
<sequence>MGPRGSALICSYTNNHRLLESALADLKKKEDCLLCPAGFAANMALITAVGSVGLLLAEGGKPKRDERVAIFSDALNHASIIDGIRLAEKQGSLVNIERLYWSLYRRLRLTITFLASMLLASANSKCSSEIQMSPWSSTRKNTCIHTPVPYIPCCFNFRNQRHRNHVSMASYISPLIY</sequence>
<name>A0A068U169_COFCA</name>
<reference evidence="6" key="1">
    <citation type="journal article" date="2014" name="Science">
        <title>The coffee genome provides insight into the convergent evolution of caffeine biosynthesis.</title>
        <authorList>
            <person name="Denoeud F."/>
            <person name="Carretero-Paulet L."/>
            <person name="Dereeper A."/>
            <person name="Droc G."/>
            <person name="Guyot R."/>
            <person name="Pietrella M."/>
            <person name="Zheng C."/>
            <person name="Alberti A."/>
            <person name="Anthony F."/>
            <person name="Aprea G."/>
            <person name="Aury J.M."/>
            <person name="Bento P."/>
            <person name="Bernard M."/>
            <person name="Bocs S."/>
            <person name="Campa C."/>
            <person name="Cenci A."/>
            <person name="Combes M.C."/>
            <person name="Crouzillat D."/>
            <person name="Da Silva C."/>
            <person name="Daddiego L."/>
            <person name="De Bellis F."/>
            <person name="Dussert S."/>
            <person name="Garsmeur O."/>
            <person name="Gayraud T."/>
            <person name="Guignon V."/>
            <person name="Jahn K."/>
            <person name="Jamilloux V."/>
            <person name="Joet T."/>
            <person name="Labadie K."/>
            <person name="Lan T."/>
            <person name="Leclercq J."/>
            <person name="Lepelley M."/>
            <person name="Leroy T."/>
            <person name="Li L.T."/>
            <person name="Librado P."/>
            <person name="Lopez L."/>
            <person name="Munoz A."/>
            <person name="Noel B."/>
            <person name="Pallavicini A."/>
            <person name="Perrotta G."/>
            <person name="Poncet V."/>
            <person name="Pot D."/>
            <person name="Priyono X."/>
            <person name="Rigoreau M."/>
            <person name="Rouard M."/>
            <person name="Rozas J."/>
            <person name="Tranchant-Dubreuil C."/>
            <person name="VanBuren R."/>
            <person name="Zhang Q."/>
            <person name="Andrade A.C."/>
            <person name="Argout X."/>
            <person name="Bertrand B."/>
            <person name="de Kochko A."/>
            <person name="Graziosi G."/>
            <person name="Henry R.J."/>
            <person name="Jayarama X."/>
            <person name="Ming R."/>
            <person name="Nagai C."/>
            <person name="Rounsley S."/>
            <person name="Sankoff D."/>
            <person name="Giuliano G."/>
            <person name="Albert V.A."/>
            <person name="Wincker P."/>
            <person name="Lashermes P."/>
        </authorList>
    </citation>
    <scope>NUCLEOTIDE SEQUENCE [LARGE SCALE GENOMIC DNA]</scope>
    <source>
        <strain evidence="6">cv. DH200-94</strain>
    </source>
</reference>
<keyword evidence="4" id="KW-0663">Pyridoxal phosphate</keyword>
<dbReference type="InParanoid" id="A0A068U169"/>
<dbReference type="GO" id="GO:0009102">
    <property type="term" value="P:biotin biosynthetic process"/>
    <property type="evidence" value="ECO:0007669"/>
    <property type="project" value="TreeGrafter"/>
</dbReference>
<proteinExistence type="inferred from homology"/>
<dbReference type="Gene3D" id="3.40.640.10">
    <property type="entry name" value="Type I PLP-dependent aspartate aminotransferase-like (Major domain)"/>
    <property type="match status" value="1"/>
</dbReference>
<dbReference type="InterPro" id="IPR015421">
    <property type="entry name" value="PyrdxlP-dep_Trfase_major"/>
</dbReference>
<evidence type="ECO:0000256" key="4">
    <source>
        <dbReference type="ARBA" id="ARBA00022898"/>
    </source>
</evidence>
<evidence type="ECO:0000313" key="5">
    <source>
        <dbReference type="EMBL" id="CDP02236.1"/>
    </source>
</evidence>
<keyword evidence="6" id="KW-1185">Reference proteome</keyword>
<dbReference type="STRING" id="49390.A0A068U169"/>
<keyword evidence="3" id="KW-0808">Transferase</keyword>
<dbReference type="InterPro" id="IPR015424">
    <property type="entry name" value="PyrdxlP-dep_Trfase"/>
</dbReference>
<dbReference type="PANTHER" id="PTHR13693:SF77">
    <property type="entry name" value="8-AMINO-7-OXONONANOATE SYNTHASE"/>
    <property type="match status" value="1"/>
</dbReference>
<comment type="similarity">
    <text evidence="2">Belongs to the class-II pyridoxal-phosphate-dependent aminotransferase family. BioF subfamily.</text>
</comment>
<evidence type="ECO:0000256" key="1">
    <source>
        <dbReference type="ARBA" id="ARBA00001933"/>
    </source>
</evidence>
<evidence type="ECO:0000313" key="6">
    <source>
        <dbReference type="Proteomes" id="UP000295252"/>
    </source>
</evidence>
<evidence type="ECO:0000256" key="3">
    <source>
        <dbReference type="ARBA" id="ARBA00022679"/>
    </source>
</evidence>
<dbReference type="Gramene" id="CDP02236">
    <property type="protein sequence ID" value="CDP02236"/>
    <property type="gene ID" value="GSCOC_T00039570001"/>
</dbReference>
<comment type="cofactor">
    <cofactor evidence="1">
        <name>pyridoxal 5'-phosphate</name>
        <dbReference type="ChEBI" id="CHEBI:597326"/>
    </cofactor>
</comment>
<dbReference type="PhylomeDB" id="A0A068U169"/>
<dbReference type="AlphaFoldDB" id="A0A068U169"/>
<accession>A0A068U169</accession>
<gene>
    <name evidence="5" type="ORF">GSCOC_T00039570001</name>
</gene>
<organism evidence="5 6">
    <name type="scientific">Coffea canephora</name>
    <name type="common">Robusta coffee</name>
    <dbReference type="NCBI Taxonomy" id="49390"/>
    <lineage>
        <taxon>Eukaryota</taxon>
        <taxon>Viridiplantae</taxon>
        <taxon>Streptophyta</taxon>
        <taxon>Embryophyta</taxon>
        <taxon>Tracheophyta</taxon>
        <taxon>Spermatophyta</taxon>
        <taxon>Magnoliopsida</taxon>
        <taxon>eudicotyledons</taxon>
        <taxon>Gunneridae</taxon>
        <taxon>Pentapetalae</taxon>
        <taxon>asterids</taxon>
        <taxon>lamiids</taxon>
        <taxon>Gentianales</taxon>
        <taxon>Rubiaceae</taxon>
        <taxon>Ixoroideae</taxon>
        <taxon>Gardenieae complex</taxon>
        <taxon>Bertiereae - Coffeeae clade</taxon>
        <taxon>Coffeeae</taxon>
        <taxon>Coffea</taxon>
    </lineage>
</organism>
<evidence type="ECO:0000256" key="2">
    <source>
        <dbReference type="ARBA" id="ARBA00010008"/>
    </source>
</evidence>
<dbReference type="GO" id="GO:0016740">
    <property type="term" value="F:transferase activity"/>
    <property type="evidence" value="ECO:0007669"/>
    <property type="project" value="UniProtKB-KW"/>
</dbReference>
<dbReference type="EMBL" id="HG739092">
    <property type="protein sequence ID" value="CDP02236.1"/>
    <property type="molecule type" value="Genomic_DNA"/>
</dbReference>
<dbReference type="Proteomes" id="UP000295252">
    <property type="component" value="Chromosome IX"/>
</dbReference>
<dbReference type="SUPFAM" id="SSF53383">
    <property type="entry name" value="PLP-dependent transferases"/>
    <property type="match status" value="1"/>
</dbReference>
<dbReference type="PANTHER" id="PTHR13693">
    <property type="entry name" value="CLASS II AMINOTRANSFERASE/8-AMINO-7-OXONONANOATE SYNTHASE"/>
    <property type="match status" value="1"/>
</dbReference>
<protein>
    <recommendedName>
        <fullName evidence="7">Aminotransferase class I/classII domain-containing protein</fullName>
    </recommendedName>
</protein>
<dbReference type="InterPro" id="IPR050087">
    <property type="entry name" value="AON_synthase_class-II"/>
</dbReference>